<reference evidence="2" key="1">
    <citation type="journal article" date="2023" name="G3 (Bethesda)">
        <title>Genome assembly and association tests identify interacting loci associated with vigor, precocity, and sex in interspecific pistachio rootstocks.</title>
        <authorList>
            <person name="Palmer W."/>
            <person name="Jacygrad E."/>
            <person name="Sagayaradj S."/>
            <person name="Cavanaugh K."/>
            <person name="Han R."/>
            <person name="Bertier L."/>
            <person name="Beede B."/>
            <person name="Kafkas S."/>
            <person name="Golino D."/>
            <person name="Preece J."/>
            <person name="Michelmore R."/>
        </authorList>
    </citation>
    <scope>NUCLEOTIDE SEQUENCE [LARGE SCALE GENOMIC DNA]</scope>
</reference>
<sequence length="145" mass="17006">MLRDTPSSHYLLKIQSFSSLNNLNKFISYSLIFDFHLQLQKIVSYPKRDKENKGEGHISIYLELVEISSLPAGWEINVIFNFFVFGQLQDNYDRRIRRFHSTKTEWGISKFLDLEMIRNPSNGYLIKDTCVFGAEVFVVKNIFKG</sequence>
<organism evidence="1 2">
    <name type="scientific">Pistacia integerrima</name>
    <dbReference type="NCBI Taxonomy" id="434235"/>
    <lineage>
        <taxon>Eukaryota</taxon>
        <taxon>Viridiplantae</taxon>
        <taxon>Streptophyta</taxon>
        <taxon>Embryophyta</taxon>
        <taxon>Tracheophyta</taxon>
        <taxon>Spermatophyta</taxon>
        <taxon>Magnoliopsida</taxon>
        <taxon>eudicotyledons</taxon>
        <taxon>Gunneridae</taxon>
        <taxon>Pentapetalae</taxon>
        <taxon>rosids</taxon>
        <taxon>malvids</taxon>
        <taxon>Sapindales</taxon>
        <taxon>Anacardiaceae</taxon>
        <taxon>Pistacia</taxon>
    </lineage>
</organism>
<evidence type="ECO:0000313" key="2">
    <source>
        <dbReference type="Proteomes" id="UP001163603"/>
    </source>
</evidence>
<dbReference type="Proteomes" id="UP001163603">
    <property type="component" value="Chromosome 4"/>
</dbReference>
<keyword evidence="2" id="KW-1185">Reference proteome</keyword>
<protein>
    <submittedName>
        <fullName evidence="1">Uncharacterized protein</fullName>
    </submittedName>
</protein>
<gene>
    <name evidence="1" type="ORF">Pint_18305</name>
</gene>
<accession>A0ACC0YUM0</accession>
<evidence type="ECO:0000313" key="1">
    <source>
        <dbReference type="EMBL" id="KAJ0042337.1"/>
    </source>
</evidence>
<proteinExistence type="predicted"/>
<dbReference type="EMBL" id="CM047739">
    <property type="protein sequence ID" value="KAJ0042337.1"/>
    <property type="molecule type" value="Genomic_DNA"/>
</dbReference>
<comment type="caution">
    <text evidence="1">The sequence shown here is derived from an EMBL/GenBank/DDBJ whole genome shotgun (WGS) entry which is preliminary data.</text>
</comment>
<name>A0ACC0YUM0_9ROSI</name>